<evidence type="ECO:0000313" key="3">
    <source>
        <dbReference type="Proteomes" id="UP000178936"/>
    </source>
</evidence>
<feature type="transmembrane region" description="Helical" evidence="1">
    <location>
        <begin position="117"/>
        <end position="136"/>
    </location>
</feature>
<keyword evidence="1" id="KW-1133">Transmembrane helix</keyword>
<accession>A0A1G2Q6X0</accession>
<reference evidence="2 3" key="1">
    <citation type="journal article" date="2016" name="Nat. Commun.">
        <title>Thousands of microbial genomes shed light on interconnected biogeochemical processes in an aquifer system.</title>
        <authorList>
            <person name="Anantharaman K."/>
            <person name="Brown C.T."/>
            <person name="Hug L.A."/>
            <person name="Sharon I."/>
            <person name="Castelle C.J."/>
            <person name="Probst A.J."/>
            <person name="Thomas B.C."/>
            <person name="Singh A."/>
            <person name="Wilkins M.J."/>
            <person name="Karaoz U."/>
            <person name="Brodie E.L."/>
            <person name="Williams K.H."/>
            <person name="Hubbard S.S."/>
            <person name="Banfield J.F."/>
        </authorList>
    </citation>
    <scope>NUCLEOTIDE SEQUENCE [LARGE SCALE GENOMIC DNA]</scope>
</reference>
<keyword evidence="1" id="KW-0812">Transmembrane</keyword>
<feature type="transmembrane region" description="Helical" evidence="1">
    <location>
        <begin position="24"/>
        <end position="43"/>
    </location>
</feature>
<feature type="transmembrane region" description="Helical" evidence="1">
    <location>
        <begin position="49"/>
        <end position="69"/>
    </location>
</feature>
<evidence type="ECO:0000313" key="2">
    <source>
        <dbReference type="EMBL" id="OHA55849.1"/>
    </source>
</evidence>
<comment type="caution">
    <text evidence="2">The sequence shown here is derived from an EMBL/GenBank/DDBJ whole genome shotgun (WGS) entry which is preliminary data.</text>
</comment>
<evidence type="ECO:0000256" key="1">
    <source>
        <dbReference type="SAM" id="Phobius"/>
    </source>
</evidence>
<protein>
    <submittedName>
        <fullName evidence="2">Uncharacterized protein</fullName>
    </submittedName>
</protein>
<dbReference type="AlphaFoldDB" id="A0A1G2Q6X0"/>
<feature type="transmembrane region" description="Helical" evidence="1">
    <location>
        <begin position="81"/>
        <end position="105"/>
    </location>
</feature>
<name>A0A1G2Q6X0_9BACT</name>
<proteinExistence type="predicted"/>
<keyword evidence="1" id="KW-0472">Membrane</keyword>
<sequence length="146" mass="16146">MPNGNEAGIFGQPMHWYVDRAEWSFVYLSLFFIFGFLLSYWLQVSYLDLVAPLNLVAQIVAAIVTAYFTGIRHGATLAQTIITCLLVGASAGLVAAVLSFIRFFYPWLLLNLVTEPVWSALLAAGMGAITIGFFHLPKLIKKQQTS</sequence>
<gene>
    <name evidence="2" type="ORF">A2226_04010</name>
</gene>
<dbReference type="EMBL" id="MHTB01000003">
    <property type="protein sequence ID" value="OHA55849.1"/>
    <property type="molecule type" value="Genomic_DNA"/>
</dbReference>
<dbReference type="Proteomes" id="UP000178936">
    <property type="component" value="Unassembled WGS sequence"/>
</dbReference>
<organism evidence="2 3">
    <name type="scientific">Candidatus Veblenbacteria bacterium RIFOXYA2_FULL_43_9</name>
    <dbReference type="NCBI Taxonomy" id="1802425"/>
    <lineage>
        <taxon>Bacteria</taxon>
        <taxon>Candidatus Vebleniibacteriota</taxon>
    </lineage>
</organism>